<dbReference type="EMBL" id="SESI01000001">
    <property type="protein sequence ID" value="TQQ81458.1"/>
    <property type="molecule type" value="Genomic_DNA"/>
</dbReference>
<dbReference type="AlphaFoldDB" id="A0A544QPS2"/>
<dbReference type="Pfam" id="PF19100">
    <property type="entry name" value="DUF5787"/>
    <property type="match status" value="1"/>
</dbReference>
<keyword evidence="2" id="KW-1185">Reference proteome</keyword>
<protein>
    <submittedName>
        <fullName evidence="1">Uncharacterized protein</fullName>
    </submittedName>
</protein>
<comment type="caution">
    <text evidence="1">The sequence shown here is derived from an EMBL/GenBank/DDBJ whole genome shotgun (WGS) entry which is preliminary data.</text>
</comment>
<dbReference type="InterPro" id="IPR043901">
    <property type="entry name" value="DUF5787"/>
</dbReference>
<dbReference type="OrthoDB" id="166534at2157"/>
<evidence type="ECO:0000313" key="1">
    <source>
        <dbReference type="EMBL" id="TQQ81458.1"/>
    </source>
</evidence>
<accession>A0A544QPS2</accession>
<organism evidence="1 2">
    <name type="scientific">Halonotius roseus</name>
    <dbReference type="NCBI Taxonomy" id="2511997"/>
    <lineage>
        <taxon>Archaea</taxon>
        <taxon>Methanobacteriati</taxon>
        <taxon>Methanobacteriota</taxon>
        <taxon>Stenosarchaea group</taxon>
        <taxon>Halobacteria</taxon>
        <taxon>Halobacteriales</taxon>
        <taxon>Haloferacaceae</taxon>
        <taxon>Halonotius</taxon>
    </lineage>
</organism>
<evidence type="ECO:0000313" key="2">
    <source>
        <dbReference type="Proteomes" id="UP000315385"/>
    </source>
</evidence>
<gene>
    <name evidence="1" type="ORF">EWF95_00480</name>
</gene>
<proteinExistence type="predicted"/>
<sequence>MSHPAADSEFRYELCVCRWAELAWPPTDEESTTQPTNDTTHIVARQLGTQQRRWDTVIVECDPEGLAARAAFGDDELDSDLLHVVRNAPSEWVWYRDALPEPDYPWRYVREAVHRAADRGIVETRREGNRIEIKRIAPYPDWIQRLIAIENKPDLDASAADRLADQLSHDVDVGLADEVWVATAETDATVEPALLEALPVEAGILTTDFTGGVDGDAASVAWHPTTLTPTHSSEYRASRQLELAERAYGRGWRNYQTTMRPDCRHFQLRRDGRLLGPWCAAKGCRQSTAECSASCSAFEPEPPAWRTKGWPIEGGPGAGIRQLLARRADRNR</sequence>
<dbReference type="Proteomes" id="UP000315385">
    <property type="component" value="Unassembled WGS sequence"/>
</dbReference>
<dbReference type="RefSeq" id="WP_142442031.1">
    <property type="nucleotide sequence ID" value="NZ_SESI01000001.1"/>
</dbReference>
<reference evidence="1 2" key="1">
    <citation type="submission" date="2019-02" db="EMBL/GenBank/DDBJ databases">
        <title>Halonotius sp. a new haloqrchaeon isolated from saline water.</title>
        <authorList>
            <person name="Duran-Viseras A."/>
            <person name="Sanchez-Porro C."/>
            <person name="Ventosa A."/>
        </authorList>
    </citation>
    <scope>NUCLEOTIDE SEQUENCE [LARGE SCALE GENOMIC DNA]</scope>
    <source>
        <strain evidence="1 2">F9-27</strain>
    </source>
</reference>
<name>A0A544QPS2_9EURY</name>